<evidence type="ECO:0000256" key="1">
    <source>
        <dbReference type="ARBA" id="ARBA00001942"/>
    </source>
</evidence>
<evidence type="ECO:0000313" key="6">
    <source>
        <dbReference type="EMBL" id="STY63790.1"/>
    </source>
</evidence>
<protein>
    <submittedName>
        <fullName evidence="6">Trimethylamine-N-oxide reductase 2</fullName>
        <ecNumber evidence="6">1.7.2.3</ecNumber>
    </submittedName>
</protein>
<feature type="domain" description="Molybdopterin oxidoreductase N-terminal" evidence="5">
    <location>
        <begin position="16"/>
        <end position="51"/>
    </location>
</feature>
<comment type="cofactor">
    <cofactor evidence="1">
        <name>Mo-bis(molybdopterin guanine dinucleotide)</name>
        <dbReference type="ChEBI" id="CHEBI:60539"/>
    </cofactor>
</comment>
<dbReference type="InterPro" id="IPR041460">
    <property type="entry name" value="Molybdopterin_N"/>
</dbReference>
<dbReference type="GO" id="GO:0030151">
    <property type="term" value="F:molybdenum ion binding"/>
    <property type="evidence" value="ECO:0007669"/>
    <property type="project" value="TreeGrafter"/>
</dbReference>
<dbReference type="Pfam" id="PF18364">
    <property type="entry name" value="Molybdopterin_N"/>
    <property type="match status" value="1"/>
</dbReference>
<name>A0A378N5Y2_MANHA</name>
<organism evidence="6 7">
    <name type="scientific">Mannheimia haemolytica</name>
    <name type="common">Pasteurella haemolytica</name>
    <dbReference type="NCBI Taxonomy" id="75985"/>
    <lineage>
        <taxon>Bacteria</taxon>
        <taxon>Pseudomonadati</taxon>
        <taxon>Pseudomonadota</taxon>
        <taxon>Gammaproteobacteria</taxon>
        <taxon>Pasteurellales</taxon>
        <taxon>Pasteurellaceae</taxon>
        <taxon>Mannheimia</taxon>
    </lineage>
</organism>
<feature type="domain" description="Molybdopterin oxidoreductase" evidence="4">
    <location>
        <begin position="55"/>
        <end position="194"/>
    </location>
</feature>
<dbReference type="PANTHER" id="PTHR43742">
    <property type="entry name" value="TRIMETHYLAMINE-N-OXIDE REDUCTASE"/>
    <property type="match status" value="1"/>
</dbReference>
<reference evidence="6 7" key="1">
    <citation type="submission" date="2018-06" db="EMBL/GenBank/DDBJ databases">
        <authorList>
            <consortium name="Pathogen Informatics"/>
            <person name="Doyle S."/>
        </authorList>
    </citation>
    <scope>NUCLEOTIDE SEQUENCE [LARGE SCALE GENOMIC DNA]</scope>
    <source>
        <strain evidence="6 7">NCTC10638</strain>
    </source>
</reference>
<dbReference type="GO" id="GO:0030288">
    <property type="term" value="C:outer membrane-bounded periplasmic space"/>
    <property type="evidence" value="ECO:0007669"/>
    <property type="project" value="TreeGrafter"/>
</dbReference>
<dbReference type="GO" id="GO:0050626">
    <property type="term" value="F:trimethylamine-N-oxide reductase (cytochrome c) activity"/>
    <property type="evidence" value="ECO:0007669"/>
    <property type="project" value="UniProtKB-EC"/>
</dbReference>
<evidence type="ECO:0000256" key="2">
    <source>
        <dbReference type="ARBA" id="ARBA00022505"/>
    </source>
</evidence>
<gene>
    <name evidence="6" type="primary">torZ_1</name>
    <name evidence="6" type="ORF">NCTC10638_02962</name>
</gene>
<dbReference type="AlphaFoldDB" id="A0A378N5Y2"/>
<dbReference type="InterPro" id="IPR050612">
    <property type="entry name" value="Prok_Mopterin_Oxidored"/>
</dbReference>
<dbReference type="STRING" id="75985.WC39_06975"/>
<dbReference type="Gene3D" id="3.40.50.740">
    <property type="match status" value="1"/>
</dbReference>
<dbReference type="EMBL" id="UGPN01000002">
    <property type="protein sequence ID" value="STY63790.1"/>
    <property type="molecule type" value="Genomic_DNA"/>
</dbReference>
<dbReference type="PANTHER" id="PTHR43742:SF10">
    <property type="entry name" value="TRIMETHYLAMINE-N-OXIDE REDUCTASE 2"/>
    <property type="match status" value="1"/>
</dbReference>
<dbReference type="InterPro" id="IPR006656">
    <property type="entry name" value="Mopterin_OxRdtase"/>
</dbReference>
<dbReference type="SUPFAM" id="SSF53706">
    <property type="entry name" value="Formate dehydrogenase/DMSO reductase, domains 1-3"/>
    <property type="match status" value="1"/>
</dbReference>
<dbReference type="Proteomes" id="UP000254802">
    <property type="component" value="Unassembled WGS sequence"/>
</dbReference>
<dbReference type="GO" id="GO:0009055">
    <property type="term" value="F:electron transfer activity"/>
    <property type="evidence" value="ECO:0007669"/>
    <property type="project" value="TreeGrafter"/>
</dbReference>
<evidence type="ECO:0000259" key="5">
    <source>
        <dbReference type="Pfam" id="PF18364"/>
    </source>
</evidence>
<evidence type="ECO:0000313" key="7">
    <source>
        <dbReference type="Proteomes" id="UP000254802"/>
    </source>
</evidence>
<proteinExistence type="predicted"/>
<dbReference type="Gene3D" id="3.40.228.10">
    <property type="entry name" value="Dimethylsulfoxide Reductase, domain 2"/>
    <property type="match status" value="1"/>
</dbReference>
<keyword evidence="3 6" id="KW-0560">Oxidoreductase</keyword>
<dbReference type="GO" id="GO:0009061">
    <property type="term" value="P:anaerobic respiration"/>
    <property type="evidence" value="ECO:0007669"/>
    <property type="project" value="TreeGrafter"/>
</dbReference>
<keyword evidence="2" id="KW-0500">Molybdenum</keyword>
<dbReference type="Pfam" id="PF00384">
    <property type="entry name" value="Molybdopterin"/>
    <property type="match status" value="1"/>
</dbReference>
<accession>A0A378N5Y2</accession>
<evidence type="ECO:0000256" key="3">
    <source>
        <dbReference type="ARBA" id="ARBA00023002"/>
    </source>
</evidence>
<sequence>MQSSRDENSSNCRPLGAFSVVVENGKVVKSDSVFEISVPNELQHVVADQVHGETRVKYPMVRKGYLEGNKDTTLRGRDEWVRVSWDKAFELVANEMKRVREAHGANAIFGGSYGWYSSGALHASRTLLQRYLNVTGGFVGVKGDYSTGAAQVIMPHVLGTIEVYEQQTSWEVILESSDIVVLWSANPLNTLRIAWTSTDQQGIEYFKKLKRAGNALSVLTR</sequence>
<dbReference type="EC" id="1.7.2.3" evidence="6"/>
<evidence type="ECO:0000259" key="4">
    <source>
        <dbReference type="Pfam" id="PF00384"/>
    </source>
</evidence>